<accession>A0AAJ8L957</accession>
<dbReference type="Gene3D" id="3.20.20.80">
    <property type="entry name" value="Glycosidases"/>
    <property type="match status" value="1"/>
</dbReference>
<dbReference type="InterPro" id="IPR017853">
    <property type="entry name" value="GH"/>
</dbReference>
<dbReference type="GO" id="GO:0005576">
    <property type="term" value="C:extracellular region"/>
    <property type="evidence" value="ECO:0007669"/>
    <property type="project" value="TreeGrafter"/>
</dbReference>
<protein>
    <recommendedName>
        <fullName evidence="2">GH18 domain-containing protein</fullName>
    </recommendedName>
</protein>
<evidence type="ECO:0000313" key="4">
    <source>
        <dbReference type="Proteomes" id="UP000094020"/>
    </source>
</evidence>
<dbReference type="GO" id="GO:0008061">
    <property type="term" value="F:chitin binding"/>
    <property type="evidence" value="ECO:0007669"/>
    <property type="project" value="TreeGrafter"/>
</dbReference>
<keyword evidence="1" id="KW-0732">Signal</keyword>
<dbReference type="EMBL" id="CP144525">
    <property type="protein sequence ID" value="WWC71425.1"/>
    <property type="molecule type" value="Genomic_DNA"/>
</dbReference>
<reference evidence="3" key="2">
    <citation type="submission" date="2024-02" db="EMBL/GenBank/DDBJ databases">
        <title>Comparative genomics of Cryptococcus and Kwoniella reveals pathogenesis evolution and contrasting modes of karyotype evolution via chromosome fusion or intercentromeric recombination.</title>
        <authorList>
            <person name="Coelho M.A."/>
            <person name="David-Palma M."/>
            <person name="Shea T."/>
            <person name="Bowers K."/>
            <person name="McGinley-Smith S."/>
            <person name="Mohammad A.W."/>
            <person name="Gnirke A."/>
            <person name="Yurkov A.M."/>
            <person name="Nowrousian M."/>
            <person name="Sun S."/>
            <person name="Cuomo C.A."/>
            <person name="Heitman J."/>
        </authorList>
    </citation>
    <scope>NUCLEOTIDE SEQUENCE</scope>
    <source>
        <strain evidence="3">CBS 10737</strain>
    </source>
</reference>
<evidence type="ECO:0000313" key="3">
    <source>
        <dbReference type="EMBL" id="WWC71425.1"/>
    </source>
</evidence>
<dbReference type="GO" id="GO:0004568">
    <property type="term" value="F:chitinase activity"/>
    <property type="evidence" value="ECO:0007669"/>
    <property type="project" value="TreeGrafter"/>
</dbReference>
<feature type="chain" id="PRO_5042558059" description="GH18 domain-containing protein" evidence="1">
    <location>
        <begin position="26"/>
        <end position="191"/>
    </location>
</feature>
<dbReference type="Proteomes" id="UP000094020">
    <property type="component" value="Chromosome 7"/>
</dbReference>
<dbReference type="PANTHER" id="PTHR11177:SF317">
    <property type="entry name" value="CHITINASE 12-RELATED"/>
    <property type="match status" value="1"/>
</dbReference>
<dbReference type="PANTHER" id="PTHR11177">
    <property type="entry name" value="CHITINASE"/>
    <property type="match status" value="1"/>
</dbReference>
<dbReference type="PROSITE" id="PS51910">
    <property type="entry name" value="GH18_2"/>
    <property type="match status" value="1"/>
</dbReference>
<dbReference type="GO" id="GO:0005975">
    <property type="term" value="P:carbohydrate metabolic process"/>
    <property type="evidence" value="ECO:0007669"/>
    <property type="project" value="InterPro"/>
</dbReference>
<dbReference type="SUPFAM" id="SSF51445">
    <property type="entry name" value="(Trans)glycosidases"/>
    <property type="match status" value="1"/>
</dbReference>
<dbReference type="KEGG" id="kpin:96955757"/>
<reference evidence="3" key="1">
    <citation type="submission" date="2013-07" db="EMBL/GenBank/DDBJ databases">
        <authorList>
            <consortium name="The Broad Institute Genome Sequencing Platform"/>
            <person name="Cuomo C."/>
            <person name="Litvintseva A."/>
            <person name="Chen Y."/>
            <person name="Heitman J."/>
            <person name="Sun S."/>
            <person name="Springer D."/>
            <person name="Dromer F."/>
            <person name="Young S.K."/>
            <person name="Zeng Q."/>
            <person name="Gargeya S."/>
            <person name="Fitzgerald M."/>
            <person name="Abouelleil A."/>
            <person name="Alvarado L."/>
            <person name="Berlin A.M."/>
            <person name="Chapman S.B."/>
            <person name="Dewar J."/>
            <person name="Goldberg J."/>
            <person name="Griggs A."/>
            <person name="Gujja S."/>
            <person name="Hansen M."/>
            <person name="Howarth C."/>
            <person name="Imamovic A."/>
            <person name="Larimer J."/>
            <person name="McCowan C."/>
            <person name="Murphy C."/>
            <person name="Pearson M."/>
            <person name="Priest M."/>
            <person name="Roberts A."/>
            <person name="Saif S."/>
            <person name="Shea T."/>
            <person name="Sykes S."/>
            <person name="Wortman J."/>
            <person name="Nusbaum C."/>
            <person name="Birren B."/>
        </authorList>
    </citation>
    <scope>NUCLEOTIDE SEQUENCE</scope>
    <source>
        <strain evidence="3">CBS 10737</strain>
    </source>
</reference>
<dbReference type="InterPro" id="IPR050314">
    <property type="entry name" value="Glycosyl_Hydrlase_18"/>
</dbReference>
<feature type="signal peptide" evidence="1">
    <location>
        <begin position="1"/>
        <end position="25"/>
    </location>
</feature>
<dbReference type="GO" id="GO:0006032">
    <property type="term" value="P:chitin catabolic process"/>
    <property type="evidence" value="ECO:0007669"/>
    <property type="project" value="TreeGrafter"/>
</dbReference>
<name>A0AAJ8L957_9TREE</name>
<organism evidence="3 4">
    <name type="scientific">Kwoniella pini CBS 10737</name>
    <dbReference type="NCBI Taxonomy" id="1296096"/>
    <lineage>
        <taxon>Eukaryota</taxon>
        <taxon>Fungi</taxon>
        <taxon>Dikarya</taxon>
        <taxon>Basidiomycota</taxon>
        <taxon>Agaricomycotina</taxon>
        <taxon>Tremellomycetes</taxon>
        <taxon>Tremellales</taxon>
        <taxon>Cryptococcaceae</taxon>
        <taxon>Kwoniella</taxon>
    </lineage>
</organism>
<dbReference type="RefSeq" id="XP_070059211.1">
    <property type="nucleotide sequence ID" value="XM_070203110.1"/>
</dbReference>
<dbReference type="AlphaFoldDB" id="A0AAJ8L957"/>
<feature type="domain" description="GH18" evidence="2">
    <location>
        <begin position="56"/>
        <end position="191"/>
    </location>
</feature>
<gene>
    <name evidence="3" type="ORF">I206_105381</name>
</gene>
<dbReference type="Pfam" id="PF00704">
    <property type="entry name" value="Glyco_hydro_18"/>
    <property type="match status" value="1"/>
</dbReference>
<dbReference type="InterPro" id="IPR001223">
    <property type="entry name" value="Glyco_hydro18_cat"/>
</dbReference>
<sequence length="191" mass="21388">MMRLHQLVAVLSMVAIDPLFMAAIALPTSSSSLNSRSSGTPELNERQSDGIGWHGYRSVGYYPNWVIYNSDPFTVKNINPKDFTHIIYAFANVDMNSGQVYLADEWADIDYPYPGDDPDNEQGNNLYGNLKQLFLLKQQNRNLKIQLGIGGATYSSNFLGIVNQAWRETFTTSAIELVTNLGFDGLCLDYE</sequence>
<evidence type="ECO:0000256" key="1">
    <source>
        <dbReference type="SAM" id="SignalP"/>
    </source>
</evidence>
<proteinExistence type="predicted"/>
<dbReference type="GeneID" id="96955757"/>
<keyword evidence="4" id="KW-1185">Reference proteome</keyword>
<evidence type="ECO:0000259" key="2">
    <source>
        <dbReference type="PROSITE" id="PS51910"/>
    </source>
</evidence>